<feature type="region of interest" description="Disordered" evidence="1">
    <location>
        <begin position="1"/>
        <end position="48"/>
    </location>
</feature>
<protein>
    <submittedName>
        <fullName evidence="2">Uncharacterized protein</fullName>
    </submittedName>
</protein>
<evidence type="ECO:0000256" key="1">
    <source>
        <dbReference type="SAM" id="MobiDB-lite"/>
    </source>
</evidence>
<organism evidence="2 3">
    <name type="scientific">Pseudomyxococcus hansupus</name>
    <dbReference type="NCBI Taxonomy" id="1297742"/>
    <lineage>
        <taxon>Bacteria</taxon>
        <taxon>Pseudomonadati</taxon>
        <taxon>Myxococcota</taxon>
        <taxon>Myxococcia</taxon>
        <taxon>Myxococcales</taxon>
        <taxon>Cystobacterineae</taxon>
        <taxon>Myxococcaceae</taxon>
        <taxon>Pseudomyxococcus</taxon>
    </lineage>
</organism>
<gene>
    <name evidence="2" type="ORF">A176_005487</name>
</gene>
<accession>A0A0H4X4Q8</accession>
<proteinExistence type="predicted"/>
<evidence type="ECO:0000313" key="3">
    <source>
        <dbReference type="Proteomes" id="UP000009026"/>
    </source>
</evidence>
<sequence length="48" mass="5401">MALHGHGLVVASPATPVQDMRNRSFCSPQERHQKRSHFLDGVADECRQ</sequence>
<dbReference type="AlphaFoldDB" id="A0A0H4X4Q8"/>
<dbReference type="Proteomes" id="UP000009026">
    <property type="component" value="Chromosome"/>
</dbReference>
<reference evidence="2 3" key="1">
    <citation type="journal article" date="2016" name="PLoS ONE">
        <title>Complete Genome Sequence and Comparative Genomics of a Novel Myxobacterium Myxococcus hansupus.</title>
        <authorList>
            <person name="Sharma G."/>
            <person name="Narwani T."/>
            <person name="Subramanian S."/>
        </authorList>
    </citation>
    <scope>NUCLEOTIDE SEQUENCE [LARGE SCALE GENOMIC DNA]</scope>
    <source>
        <strain evidence="3">mixupus</strain>
    </source>
</reference>
<dbReference type="EMBL" id="CP012109">
    <property type="protein sequence ID" value="AKQ68575.1"/>
    <property type="molecule type" value="Genomic_DNA"/>
</dbReference>
<keyword evidence="3" id="KW-1185">Reference proteome</keyword>
<dbReference type="KEGG" id="mym:A176_005487"/>
<name>A0A0H4X4Q8_9BACT</name>
<evidence type="ECO:0000313" key="2">
    <source>
        <dbReference type="EMBL" id="AKQ68575.1"/>
    </source>
</evidence>